<dbReference type="Proteomes" id="UP001168363">
    <property type="component" value="Unassembled WGS sequence"/>
</dbReference>
<evidence type="ECO:0000313" key="4">
    <source>
        <dbReference type="EMBL" id="MDO3394583.1"/>
    </source>
</evidence>
<organism evidence="4 5">
    <name type="scientific">Nocardioides cremeus</name>
    <dbReference type="NCBI Taxonomy" id="3058044"/>
    <lineage>
        <taxon>Bacteria</taxon>
        <taxon>Bacillati</taxon>
        <taxon>Actinomycetota</taxon>
        <taxon>Actinomycetes</taxon>
        <taxon>Propionibacteriales</taxon>
        <taxon>Nocardioidaceae</taxon>
        <taxon>Nocardioides</taxon>
    </lineage>
</organism>
<dbReference type="RefSeq" id="WP_302705589.1">
    <property type="nucleotide sequence ID" value="NZ_JAULSC010000001.1"/>
</dbReference>
<evidence type="ECO:0000256" key="1">
    <source>
        <dbReference type="SAM" id="MobiDB-lite"/>
    </source>
</evidence>
<keyword evidence="2" id="KW-0472">Membrane</keyword>
<evidence type="ECO:0000256" key="2">
    <source>
        <dbReference type="SAM" id="Phobius"/>
    </source>
</evidence>
<dbReference type="SUPFAM" id="SSF63829">
    <property type="entry name" value="Calcium-dependent phosphotriesterase"/>
    <property type="match status" value="1"/>
</dbReference>
<feature type="transmembrane region" description="Helical" evidence="2">
    <location>
        <begin position="315"/>
        <end position="333"/>
    </location>
</feature>
<feature type="signal peptide" evidence="3">
    <location>
        <begin position="1"/>
        <end position="26"/>
    </location>
</feature>
<evidence type="ECO:0000313" key="5">
    <source>
        <dbReference type="Proteomes" id="UP001168363"/>
    </source>
</evidence>
<keyword evidence="2" id="KW-1133">Transmembrane helix</keyword>
<accession>A0ABT8TKU7</accession>
<dbReference type="EMBL" id="JAULSC010000001">
    <property type="protein sequence ID" value="MDO3394583.1"/>
    <property type="molecule type" value="Genomic_DNA"/>
</dbReference>
<sequence>MPDRLRGPLVALALAAPFAVGLAAHAAGGDDAEVVLTFADPEILESSGLVAADGLLLTTNDSGDSGRVFAVGPEGRTVGVTTWADEPTDVEALAPAGPGQVWVGDIGDNPGSRDSVSVARVPVGRGAIDARTDAAGATYELVYPGGARDAETLLSHPRTGRLYVASKSFFGGALYEAPARLDPAAPNELREVGGVLPIATDGAFWPDGRHLVVRGYADAVVYAWPSLAEVGDLELPDQQQGEGIAVTDDGRVLVSTEGQFTDVLEVALPDDVARAVAPEPSPEPSAAAAPPGQPEQPEAEPVDRAQDESLRTVPLAWLLGALTAVVLATLLLARAVRRR</sequence>
<feature type="region of interest" description="Disordered" evidence="1">
    <location>
        <begin position="275"/>
        <end position="307"/>
    </location>
</feature>
<keyword evidence="2" id="KW-0812">Transmembrane</keyword>
<feature type="chain" id="PRO_5045802170" description="WD40 repeat domain-containing protein" evidence="3">
    <location>
        <begin position="27"/>
        <end position="339"/>
    </location>
</feature>
<evidence type="ECO:0008006" key="6">
    <source>
        <dbReference type="Google" id="ProtNLM"/>
    </source>
</evidence>
<name>A0ABT8TKU7_9ACTN</name>
<keyword evidence="3" id="KW-0732">Signal</keyword>
<protein>
    <recommendedName>
        <fullName evidence="6">WD40 repeat domain-containing protein</fullName>
    </recommendedName>
</protein>
<reference evidence="4" key="1">
    <citation type="submission" date="2023-06" db="EMBL/GenBank/DDBJ databases">
        <title>Genome sequence of Nocardioides sp. SOB44.</title>
        <authorList>
            <person name="Zhang G."/>
        </authorList>
    </citation>
    <scope>NUCLEOTIDE SEQUENCE</scope>
    <source>
        <strain evidence="4">SOB44</strain>
    </source>
</reference>
<keyword evidence="5" id="KW-1185">Reference proteome</keyword>
<evidence type="ECO:0000256" key="3">
    <source>
        <dbReference type="SAM" id="SignalP"/>
    </source>
</evidence>
<gene>
    <name evidence="4" type="ORF">QWJ41_02510</name>
</gene>
<proteinExistence type="predicted"/>
<comment type="caution">
    <text evidence="4">The sequence shown here is derived from an EMBL/GenBank/DDBJ whole genome shotgun (WGS) entry which is preliminary data.</text>
</comment>